<proteinExistence type="predicted"/>
<protein>
    <submittedName>
        <fullName evidence="1">Uncharacterized protein</fullName>
    </submittedName>
</protein>
<evidence type="ECO:0000313" key="1">
    <source>
        <dbReference type="EMBL" id="NME66535.1"/>
    </source>
</evidence>
<dbReference type="RefSeq" id="WP_169654283.1">
    <property type="nucleotide sequence ID" value="NZ_JABANE010000002.1"/>
</dbReference>
<sequence>MKTIFALIAVLIIAIATATTMIYSTASPGYQEEEVAVSKTEADSVMSVKK</sequence>
<accession>A0A7X9NZA2</accession>
<keyword evidence="2" id="KW-1185">Reference proteome</keyword>
<gene>
    <name evidence="1" type="ORF">HHU12_01040</name>
</gene>
<name>A0A7X9NZA2_9BACT</name>
<comment type="caution">
    <text evidence="1">The sequence shown here is derived from an EMBL/GenBank/DDBJ whole genome shotgun (WGS) entry which is preliminary data.</text>
</comment>
<reference evidence="1 2" key="1">
    <citation type="submission" date="2020-04" db="EMBL/GenBank/DDBJ databases">
        <title>Flammeovirga sp. SR4, a novel species isolated from seawater.</title>
        <authorList>
            <person name="Wang X."/>
        </authorList>
    </citation>
    <scope>NUCLEOTIDE SEQUENCE [LARGE SCALE GENOMIC DNA]</scope>
    <source>
        <strain evidence="1 2">ATCC 23126</strain>
    </source>
</reference>
<evidence type="ECO:0000313" key="2">
    <source>
        <dbReference type="Proteomes" id="UP000576082"/>
    </source>
</evidence>
<organism evidence="1 2">
    <name type="scientific">Flammeovirga aprica JL-4</name>
    <dbReference type="NCBI Taxonomy" id="694437"/>
    <lineage>
        <taxon>Bacteria</taxon>
        <taxon>Pseudomonadati</taxon>
        <taxon>Bacteroidota</taxon>
        <taxon>Cytophagia</taxon>
        <taxon>Cytophagales</taxon>
        <taxon>Flammeovirgaceae</taxon>
        <taxon>Flammeovirga</taxon>
    </lineage>
</organism>
<dbReference type="AlphaFoldDB" id="A0A7X9NZA2"/>
<dbReference type="Proteomes" id="UP000576082">
    <property type="component" value="Unassembled WGS sequence"/>
</dbReference>
<dbReference type="EMBL" id="JABANE010000002">
    <property type="protein sequence ID" value="NME66535.1"/>
    <property type="molecule type" value="Genomic_DNA"/>
</dbReference>